<evidence type="ECO:0000256" key="16">
    <source>
        <dbReference type="HAMAP-Rule" id="MF_01274"/>
    </source>
</evidence>
<dbReference type="OrthoDB" id="9804707at2"/>
<name>A0A1T5D3S4_9SPHI</name>
<sequence>MSRLVIDIGNSRTKIATFDDQKLVSLNVLEELSEDKLQSYLKETPVQQSIISSVKDGIEDLEKVLVGQTDYIRFSAANAGIDNQYKTPQTLGLDRLAGVVGAKALNPGKNCLVIDLGTCITYDAIDKDNVYRGGSISAGLKMRLRAMHDFTGRLPLVPLKEFDGLEGNDTETSMLSGVVNGTYLEIAGFIERYRSQYAELQVILCGGDANFFDTRFKNSIFAHTLKTEPDLVLIGLNEVINQQ</sequence>
<feature type="binding site" evidence="16">
    <location>
        <position position="118"/>
    </location>
    <ligand>
        <name>ATP</name>
        <dbReference type="ChEBI" id="CHEBI:30616"/>
    </ligand>
</feature>
<comment type="similarity">
    <text evidence="14 16">Belongs to the type III pantothenate kinase family.</text>
</comment>
<evidence type="ECO:0000313" key="18">
    <source>
        <dbReference type="Proteomes" id="UP000189981"/>
    </source>
</evidence>
<organism evidence="17 18">
    <name type="scientific">Daejeonella lutea</name>
    <dbReference type="NCBI Taxonomy" id="572036"/>
    <lineage>
        <taxon>Bacteria</taxon>
        <taxon>Pseudomonadati</taxon>
        <taxon>Bacteroidota</taxon>
        <taxon>Sphingobacteriia</taxon>
        <taxon>Sphingobacteriales</taxon>
        <taxon>Sphingobacteriaceae</taxon>
        <taxon>Daejeonella</taxon>
    </lineage>
</organism>
<dbReference type="CDD" id="cd24015">
    <property type="entry name" value="ASKHA_NBD_PanK-III"/>
    <property type="match status" value="1"/>
</dbReference>
<protein>
    <recommendedName>
        <fullName evidence="15 16">Type III pantothenate kinase</fullName>
        <ecNumber evidence="6 16">2.7.1.33</ecNumber>
    </recommendedName>
    <alternativeName>
        <fullName evidence="16">PanK-III</fullName>
    </alternativeName>
    <alternativeName>
        <fullName evidence="16">Pantothenic acid kinase</fullName>
    </alternativeName>
</protein>
<evidence type="ECO:0000256" key="15">
    <source>
        <dbReference type="ARBA" id="ARBA00040883"/>
    </source>
</evidence>
<evidence type="ECO:0000256" key="9">
    <source>
        <dbReference type="ARBA" id="ARBA00022741"/>
    </source>
</evidence>
<evidence type="ECO:0000256" key="12">
    <source>
        <dbReference type="ARBA" id="ARBA00022958"/>
    </source>
</evidence>
<feature type="binding site" evidence="16">
    <location>
        <begin position="7"/>
        <end position="14"/>
    </location>
    <ligand>
        <name>ATP</name>
        <dbReference type="ChEBI" id="CHEBI:30616"/>
    </ligand>
</feature>
<evidence type="ECO:0000256" key="6">
    <source>
        <dbReference type="ARBA" id="ARBA00012102"/>
    </source>
</evidence>
<comment type="subunit">
    <text evidence="5 16">Homodimer.</text>
</comment>
<comment type="function">
    <text evidence="16">Catalyzes the phosphorylation of pantothenate (Pan), the first step in CoA biosynthesis.</text>
</comment>
<evidence type="ECO:0000256" key="4">
    <source>
        <dbReference type="ARBA" id="ARBA00005225"/>
    </source>
</evidence>
<evidence type="ECO:0000256" key="5">
    <source>
        <dbReference type="ARBA" id="ARBA00011738"/>
    </source>
</evidence>
<dbReference type="GO" id="GO:0046872">
    <property type="term" value="F:metal ion binding"/>
    <property type="evidence" value="ECO:0007669"/>
    <property type="project" value="UniProtKB-KW"/>
</dbReference>
<dbReference type="EC" id="2.7.1.33" evidence="6 16"/>
<dbReference type="EMBL" id="FUYR01000002">
    <property type="protein sequence ID" value="SKB66319.1"/>
    <property type="molecule type" value="Genomic_DNA"/>
</dbReference>
<keyword evidence="13 16" id="KW-0173">Coenzyme A biosynthesis</keyword>
<keyword evidence="12 16" id="KW-0630">Potassium</keyword>
<dbReference type="GO" id="GO:0005737">
    <property type="term" value="C:cytoplasm"/>
    <property type="evidence" value="ECO:0007669"/>
    <property type="project" value="UniProtKB-SubCell"/>
</dbReference>
<evidence type="ECO:0000256" key="11">
    <source>
        <dbReference type="ARBA" id="ARBA00022840"/>
    </source>
</evidence>
<feature type="active site" description="Proton acceptor" evidence="16">
    <location>
        <position position="94"/>
    </location>
</feature>
<feature type="binding site" evidence="16">
    <location>
        <begin position="92"/>
        <end position="95"/>
    </location>
    <ligand>
        <name>substrate</name>
    </ligand>
</feature>
<dbReference type="Proteomes" id="UP000189981">
    <property type="component" value="Unassembled WGS sequence"/>
</dbReference>
<dbReference type="SUPFAM" id="SSF53067">
    <property type="entry name" value="Actin-like ATPase domain"/>
    <property type="match status" value="2"/>
</dbReference>
<dbReference type="HAMAP" id="MF_01274">
    <property type="entry name" value="Pantothen_kinase_3"/>
    <property type="match status" value="1"/>
</dbReference>
<evidence type="ECO:0000256" key="3">
    <source>
        <dbReference type="ARBA" id="ARBA00004496"/>
    </source>
</evidence>
<comment type="subcellular location">
    <subcellularLocation>
        <location evidence="3 16">Cytoplasm</location>
    </subcellularLocation>
</comment>
<evidence type="ECO:0000256" key="1">
    <source>
        <dbReference type="ARBA" id="ARBA00001206"/>
    </source>
</evidence>
<keyword evidence="16" id="KW-0479">Metal-binding</keyword>
<feature type="binding site" evidence="16">
    <location>
        <position position="85"/>
    </location>
    <ligand>
        <name>substrate</name>
    </ligand>
</feature>
<proteinExistence type="inferred from homology"/>
<feature type="binding site" evidence="16">
    <location>
        <position position="115"/>
    </location>
    <ligand>
        <name>K(+)</name>
        <dbReference type="ChEBI" id="CHEBI:29103"/>
    </ligand>
</feature>
<dbReference type="PANTHER" id="PTHR34265">
    <property type="entry name" value="TYPE III PANTOTHENATE KINASE"/>
    <property type="match status" value="1"/>
</dbReference>
<evidence type="ECO:0000256" key="14">
    <source>
        <dbReference type="ARBA" id="ARBA00038036"/>
    </source>
</evidence>
<reference evidence="18" key="1">
    <citation type="submission" date="2017-02" db="EMBL/GenBank/DDBJ databases">
        <authorList>
            <person name="Varghese N."/>
            <person name="Submissions S."/>
        </authorList>
    </citation>
    <scope>NUCLEOTIDE SEQUENCE [LARGE SCALE GENOMIC DNA]</scope>
    <source>
        <strain evidence="18">DSM 22385</strain>
    </source>
</reference>
<keyword evidence="7 16" id="KW-0963">Cytoplasm</keyword>
<feature type="binding site" evidence="16">
    <location>
        <position position="170"/>
    </location>
    <ligand>
        <name>substrate</name>
    </ligand>
</feature>
<dbReference type="Pfam" id="PF03309">
    <property type="entry name" value="Pan_kinase"/>
    <property type="match status" value="1"/>
</dbReference>
<dbReference type="InterPro" id="IPR043129">
    <property type="entry name" value="ATPase_NBD"/>
</dbReference>
<comment type="cofactor">
    <cofactor evidence="16">
        <name>NH4(+)</name>
        <dbReference type="ChEBI" id="CHEBI:28938"/>
    </cofactor>
    <cofactor evidence="16">
        <name>K(+)</name>
        <dbReference type="ChEBI" id="CHEBI:29103"/>
    </cofactor>
    <text evidence="16">A monovalent cation. Ammonium or potassium.</text>
</comment>
<dbReference type="RefSeq" id="WP_079702672.1">
    <property type="nucleotide sequence ID" value="NZ_FUYR01000002.1"/>
</dbReference>
<gene>
    <name evidence="16" type="primary">coaX</name>
    <name evidence="17" type="ORF">SAMN05661099_2143</name>
</gene>
<evidence type="ECO:0000256" key="10">
    <source>
        <dbReference type="ARBA" id="ARBA00022777"/>
    </source>
</evidence>
<dbReference type="AlphaFoldDB" id="A0A1T5D3S4"/>
<keyword evidence="8 16" id="KW-0808">Transferase</keyword>
<evidence type="ECO:0000256" key="13">
    <source>
        <dbReference type="ARBA" id="ARBA00022993"/>
    </source>
</evidence>
<dbReference type="GO" id="GO:0005524">
    <property type="term" value="F:ATP binding"/>
    <property type="evidence" value="ECO:0007669"/>
    <property type="project" value="UniProtKB-UniRule"/>
</dbReference>
<keyword evidence="11 16" id="KW-0067">ATP-binding</keyword>
<accession>A0A1T5D3S4</accession>
<dbReference type="PANTHER" id="PTHR34265:SF1">
    <property type="entry name" value="TYPE III PANTOTHENATE KINASE"/>
    <property type="match status" value="1"/>
</dbReference>
<comment type="cofactor">
    <cofactor evidence="2">
        <name>K(+)</name>
        <dbReference type="ChEBI" id="CHEBI:29103"/>
    </cofactor>
</comment>
<dbReference type="UniPathway" id="UPA00241">
    <property type="reaction ID" value="UER00352"/>
</dbReference>
<dbReference type="InterPro" id="IPR004619">
    <property type="entry name" value="Type_III_PanK"/>
</dbReference>
<dbReference type="GO" id="GO:0015937">
    <property type="term" value="P:coenzyme A biosynthetic process"/>
    <property type="evidence" value="ECO:0007669"/>
    <property type="project" value="UniProtKB-UniRule"/>
</dbReference>
<evidence type="ECO:0000256" key="7">
    <source>
        <dbReference type="ARBA" id="ARBA00022490"/>
    </source>
</evidence>
<dbReference type="STRING" id="572036.SAMN05661099_2143"/>
<keyword evidence="9 16" id="KW-0547">Nucleotide-binding</keyword>
<comment type="catalytic activity">
    <reaction evidence="1 16">
        <text>(R)-pantothenate + ATP = (R)-4'-phosphopantothenate + ADP + H(+)</text>
        <dbReference type="Rhea" id="RHEA:16373"/>
        <dbReference type="ChEBI" id="CHEBI:10986"/>
        <dbReference type="ChEBI" id="CHEBI:15378"/>
        <dbReference type="ChEBI" id="CHEBI:29032"/>
        <dbReference type="ChEBI" id="CHEBI:30616"/>
        <dbReference type="ChEBI" id="CHEBI:456216"/>
        <dbReference type="EC" id="2.7.1.33"/>
    </reaction>
</comment>
<comment type="pathway">
    <text evidence="4 16">Cofactor biosynthesis; coenzyme A biosynthesis; CoA from (R)-pantothenate: step 1/5.</text>
</comment>
<dbReference type="GO" id="GO:0004594">
    <property type="term" value="F:pantothenate kinase activity"/>
    <property type="evidence" value="ECO:0007669"/>
    <property type="project" value="UniProtKB-UniRule"/>
</dbReference>
<evidence type="ECO:0000313" key="17">
    <source>
        <dbReference type="EMBL" id="SKB66319.1"/>
    </source>
</evidence>
<dbReference type="NCBIfam" id="TIGR00671">
    <property type="entry name" value="baf"/>
    <property type="match status" value="1"/>
</dbReference>
<keyword evidence="10 16" id="KW-0418">Kinase</keyword>
<evidence type="ECO:0000256" key="2">
    <source>
        <dbReference type="ARBA" id="ARBA00001958"/>
    </source>
</evidence>
<evidence type="ECO:0000256" key="8">
    <source>
        <dbReference type="ARBA" id="ARBA00022679"/>
    </source>
</evidence>
<dbReference type="Gene3D" id="3.30.420.40">
    <property type="match status" value="2"/>
</dbReference>
<keyword evidence="18" id="KW-1185">Reference proteome</keyword>